<dbReference type="EMBL" id="BPLR01018584">
    <property type="protein sequence ID" value="GIZ00764.1"/>
    <property type="molecule type" value="Genomic_DNA"/>
</dbReference>
<protein>
    <submittedName>
        <fullName evidence="1">Uncharacterized protein</fullName>
    </submittedName>
</protein>
<reference evidence="1 2" key="1">
    <citation type="submission" date="2021-06" db="EMBL/GenBank/DDBJ databases">
        <title>Caerostris extrusa draft genome.</title>
        <authorList>
            <person name="Kono N."/>
            <person name="Arakawa K."/>
        </authorList>
    </citation>
    <scope>NUCLEOTIDE SEQUENCE [LARGE SCALE GENOMIC DNA]</scope>
</reference>
<evidence type="ECO:0000313" key="2">
    <source>
        <dbReference type="Proteomes" id="UP001054945"/>
    </source>
</evidence>
<evidence type="ECO:0000313" key="1">
    <source>
        <dbReference type="EMBL" id="GIZ00764.1"/>
    </source>
</evidence>
<dbReference type="AlphaFoldDB" id="A0AAV4Y2L4"/>
<dbReference type="Proteomes" id="UP001054945">
    <property type="component" value="Unassembled WGS sequence"/>
</dbReference>
<accession>A0AAV4Y2L4</accession>
<organism evidence="1 2">
    <name type="scientific">Caerostris extrusa</name>
    <name type="common">Bark spider</name>
    <name type="synonym">Caerostris bankana</name>
    <dbReference type="NCBI Taxonomy" id="172846"/>
    <lineage>
        <taxon>Eukaryota</taxon>
        <taxon>Metazoa</taxon>
        <taxon>Ecdysozoa</taxon>
        <taxon>Arthropoda</taxon>
        <taxon>Chelicerata</taxon>
        <taxon>Arachnida</taxon>
        <taxon>Araneae</taxon>
        <taxon>Araneomorphae</taxon>
        <taxon>Entelegynae</taxon>
        <taxon>Araneoidea</taxon>
        <taxon>Araneidae</taxon>
        <taxon>Caerostris</taxon>
    </lineage>
</organism>
<gene>
    <name evidence="1" type="ORF">CEXT_639881</name>
</gene>
<proteinExistence type="predicted"/>
<name>A0AAV4Y2L4_CAEEX</name>
<keyword evidence="2" id="KW-1185">Reference proteome</keyword>
<sequence length="113" mass="13066">MSCHIDWEFYIFSSKIQRFFPIFDTTKCLSLPLKKKEGGYLNRSSWIVGLREFFKCPHRHILRVITFHEVFPAFSPQGGGDVYAVVVNPMLTVSRKSDGSSQFSISRRDTLET</sequence>
<comment type="caution">
    <text evidence="1">The sequence shown here is derived from an EMBL/GenBank/DDBJ whole genome shotgun (WGS) entry which is preliminary data.</text>
</comment>